<evidence type="ECO:0000313" key="4">
    <source>
        <dbReference type="Proteomes" id="UP001499942"/>
    </source>
</evidence>
<protein>
    <recommendedName>
        <fullName evidence="5">DUF3040 domain-containing protein</fullName>
    </recommendedName>
</protein>
<accession>A0ABP5ZS48</accession>
<evidence type="ECO:0000256" key="2">
    <source>
        <dbReference type="SAM" id="Phobius"/>
    </source>
</evidence>
<evidence type="ECO:0000313" key="3">
    <source>
        <dbReference type="EMBL" id="GAA2499875.1"/>
    </source>
</evidence>
<keyword evidence="4" id="KW-1185">Reference proteome</keyword>
<proteinExistence type="predicted"/>
<sequence length="104" mass="11088">MASEMDEARLLAEIEQHLAREDPGLAARISALDEQFPDDTAPPPAEDGNARPWSMPFAWVLAVIAVMGLLLTAILNAPPATEEQQRPPTGQAVTQLSLPYGAGV</sequence>
<feature type="transmembrane region" description="Helical" evidence="2">
    <location>
        <begin position="57"/>
        <end position="77"/>
    </location>
</feature>
<dbReference type="Proteomes" id="UP001499942">
    <property type="component" value="Unassembled WGS sequence"/>
</dbReference>
<dbReference type="EMBL" id="BAAASR010000018">
    <property type="protein sequence ID" value="GAA2499875.1"/>
    <property type="molecule type" value="Genomic_DNA"/>
</dbReference>
<comment type="caution">
    <text evidence="3">The sequence shown here is derived from an EMBL/GenBank/DDBJ whole genome shotgun (WGS) entry which is preliminary data.</text>
</comment>
<evidence type="ECO:0008006" key="5">
    <source>
        <dbReference type="Google" id="ProtNLM"/>
    </source>
</evidence>
<feature type="compositionally biased region" description="Polar residues" evidence="1">
    <location>
        <begin position="86"/>
        <end position="97"/>
    </location>
</feature>
<feature type="region of interest" description="Disordered" evidence="1">
    <location>
        <begin position="80"/>
        <end position="104"/>
    </location>
</feature>
<keyword evidence="2" id="KW-0812">Transmembrane</keyword>
<organism evidence="3 4">
    <name type="scientific">Streptomyces gobitricini</name>
    <dbReference type="NCBI Taxonomy" id="68211"/>
    <lineage>
        <taxon>Bacteria</taxon>
        <taxon>Bacillati</taxon>
        <taxon>Actinomycetota</taxon>
        <taxon>Actinomycetes</taxon>
        <taxon>Kitasatosporales</taxon>
        <taxon>Streptomycetaceae</taxon>
        <taxon>Streptomyces</taxon>
    </lineage>
</organism>
<evidence type="ECO:0000256" key="1">
    <source>
        <dbReference type="SAM" id="MobiDB-lite"/>
    </source>
</evidence>
<dbReference type="Pfam" id="PF11239">
    <property type="entry name" value="DUF3040"/>
    <property type="match status" value="1"/>
</dbReference>
<keyword evidence="2" id="KW-1133">Transmembrane helix</keyword>
<dbReference type="InterPro" id="IPR021401">
    <property type="entry name" value="DUF3040"/>
</dbReference>
<reference evidence="4" key="1">
    <citation type="journal article" date="2019" name="Int. J. Syst. Evol. Microbiol.">
        <title>The Global Catalogue of Microorganisms (GCM) 10K type strain sequencing project: providing services to taxonomists for standard genome sequencing and annotation.</title>
        <authorList>
            <consortium name="The Broad Institute Genomics Platform"/>
            <consortium name="The Broad Institute Genome Sequencing Center for Infectious Disease"/>
            <person name="Wu L."/>
            <person name="Ma J."/>
        </authorList>
    </citation>
    <scope>NUCLEOTIDE SEQUENCE [LARGE SCALE GENOMIC DNA]</scope>
    <source>
        <strain evidence="4">JCM 5062</strain>
    </source>
</reference>
<gene>
    <name evidence="3" type="ORF">GCM10010393_35370</name>
</gene>
<keyword evidence="2" id="KW-0472">Membrane</keyword>
<name>A0ABP5ZS48_9ACTN</name>
<dbReference type="RefSeq" id="WP_344362102.1">
    <property type="nucleotide sequence ID" value="NZ_BAAASR010000018.1"/>
</dbReference>